<evidence type="ECO:0000256" key="2">
    <source>
        <dbReference type="ARBA" id="ARBA00022737"/>
    </source>
</evidence>
<name>A0AAN0JH96_AMPQE</name>
<keyword evidence="1" id="KW-0479">Metal-binding</keyword>
<keyword evidence="2" id="KW-0677">Repeat</keyword>
<protein>
    <recommendedName>
        <fullName evidence="5">EF-hand domain-containing protein</fullName>
    </recommendedName>
</protein>
<keyword evidence="3" id="KW-0106">Calcium</keyword>
<evidence type="ECO:0000256" key="3">
    <source>
        <dbReference type="ARBA" id="ARBA00022837"/>
    </source>
</evidence>
<dbReference type="PANTHER" id="PTHR11915">
    <property type="entry name" value="SPECTRIN/FILAMIN RELATED CYTOSKELETAL PROTEIN"/>
    <property type="match status" value="1"/>
</dbReference>
<dbReference type="InterPro" id="IPR011992">
    <property type="entry name" value="EF-hand-dom_pair"/>
</dbReference>
<reference evidence="7" key="1">
    <citation type="journal article" date="2010" name="Nature">
        <title>The Amphimedon queenslandica genome and the evolution of animal complexity.</title>
        <authorList>
            <person name="Srivastava M."/>
            <person name="Simakov O."/>
            <person name="Chapman J."/>
            <person name="Fahey B."/>
            <person name="Gauthier M.E."/>
            <person name="Mitros T."/>
            <person name="Richards G.S."/>
            <person name="Conaco C."/>
            <person name="Dacre M."/>
            <person name="Hellsten U."/>
            <person name="Larroux C."/>
            <person name="Putnam N.H."/>
            <person name="Stanke M."/>
            <person name="Adamska M."/>
            <person name="Darling A."/>
            <person name="Degnan S.M."/>
            <person name="Oakley T.H."/>
            <person name="Plachetzki D.C."/>
            <person name="Zhai Y."/>
            <person name="Adamski M."/>
            <person name="Calcino A."/>
            <person name="Cummins S.F."/>
            <person name="Goodstein D.M."/>
            <person name="Harris C."/>
            <person name="Jackson D.J."/>
            <person name="Leys S.P."/>
            <person name="Shu S."/>
            <person name="Woodcroft B.J."/>
            <person name="Vervoort M."/>
            <person name="Kosik K.S."/>
            <person name="Manning G."/>
            <person name="Degnan B.M."/>
            <person name="Rokhsar D.S."/>
        </authorList>
    </citation>
    <scope>NUCLEOTIDE SEQUENCE [LARGE SCALE GENOMIC DNA]</scope>
</reference>
<dbReference type="RefSeq" id="XP_019856334.1">
    <property type="nucleotide sequence ID" value="XM_020000775.1"/>
</dbReference>
<dbReference type="Gene3D" id="1.10.238.10">
    <property type="entry name" value="EF-hand"/>
    <property type="match status" value="2"/>
</dbReference>
<dbReference type="PROSITE" id="PS00018">
    <property type="entry name" value="EF_HAND_1"/>
    <property type="match status" value="1"/>
</dbReference>
<dbReference type="SUPFAM" id="SSF46966">
    <property type="entry name" value="Spectrin repeat"/>
    <property type="match status" value="1"/>
</dbReference>
<dbReference type="SMART" id="SM00054">
    <property type="entry name" value="EFh"/>
    <property type="match status" value="2"/>
</dbReference>
<evidence type="ECO:0000259" key="5">
    <source>
        <dbReference type="PROSITE" id="PS50222"/>
    </source>
</evidence>
<evidence type="ECO:0000313" key="7">
    <source>
        <dbReference type="Proteomes" id="UP000007879"/>
    </source>
</evidence>
<evidence type="ECO:0000256" key="4">
    <source>
        <dbReference type="ARBA" id="ARBA00023203"/>
    </source>
</evidence>
<keyword evidence="7" id="KW-1185">Reference proteome</keyword>
<dbReference type="PROSITE" id="PS50222">
    <property type="entry name" value="EF_HAND_2"/>
    <property type="match status" value="2"/>
</dbReference>
<evidence type="ECO:0000256" key="1">
    <source>
        <dbReference type="ARBA" id="ARBA00022723"/>
    </source>
</evidence>
<dbReference type="SUPFAM" id="SSF47473">
    <property type="entry name" value="EF-hand"/>
    <property type="match status" value="1"/>
</dbReference>
<dbReference type="InterPro" id="IPR002017">
    <property type="entry name" value="Spectrin_repeat"/>
</dbReference>
<dbReference type="InterPro" id="IPR014837">
    <property type="entry name" value="EF-hand_Ca_insen"/>
</dbReference>
<feature type="domain" description="EF-hand" evidence="5">
    <location>
        <begin position="175"/>
        <end position="210"/>
    </location>
</feature>
<dbReference type="Proteomes" id="UP000007879">
    <property type="component" value="Unassembled WGS sequence"/>
</dbReference>
<dbReference type="Pfam" id="PF08726">
    <property type="entry name" value="EFhand_Ca_insen"/>
    <property type="match status" value="1"/>
</dbReference>
<organism evidence="6 7">
    <name type="scientific">Amphimedon queenslandica</name>
    <name type="common">Sponge</name>
    <dbReference type="NCBI Taxonomy" id="400682"/>
    <lineage>
        <taxon>Eukaryota</taxon>
        <taxon>Metazoa</taxon>
        <taxon>Porifera</taxon>
        <taxon>Demospongiae</taxon>
        <taxon>Heteroscleromorpha</taxon>
        <taxon>Haplosclerida</taxon>
        <taxon>Niphatidae</taxon>
        <taxon>Amphimedon</taxon>
    </lineage>
</organism>
<dbReference type="EnsemblMetazoa" id="XM_020000775.1">
    <property type="protein sequence ID" value="XP_019856334.1"/>
    <property type="gene ID" value="LOC105313987"/>
</dbReference>
<dbReference type="InterPro" id="IPR018247">
    <property type="entry name" value="EF_Hand_1_Ca_BS"/>
</dbReference>
<dbReference type="InterPro" id="IPR002048">
    <property type="entry name" value="EF_hand_dom"/>
</dbReference>
<evidence type="ECO:0000313" key="6">
    <source>
        <dbReference type="EnsemblMetazoa" id="XP_019856334.1"/>
    </source>
</evidence>
<dbReference type="Gene3D" id="1.20.58.60">
    <property type="match status" value="1"/>
</dbReference>
<keyword evidence="4" id="KW-0009">Actin-binding</keyword>
<dbReference type="GO" id="GO:0005509">
    <property type="term" value="F:calcium ion binding"/>
    <property type="evidence" value="ECO:0007669"/>
    <property type="project" value="InterPro"/>
</dbReference>
<dbReference type="Pfam" id="PF13499">
    <property type="entry name" value="EF-hand_7"/>
    <property type="match status" value="1"/>
</dbReference>
<reference evidence="6" key="2">
    <citation type="submission" date="2024-06" db="UniProtKB">
        <authorList>
            <consortium name="EnsemblMetazoa"/>
        </authorList>
    </citation>
    <scope>IDENTIFICATION</scope>
</reference>
<sequence length="280" mass="33035">MKDREAQIEEELKRQRLNEDLRKLFARQANQFYSWLTETRTIIVDSTGSLEIQLEAIKAKSEEIESRQEHLKHIEELGAKVEKDRIFDNKYTEHTPVSLNQLWDQLRQLTMRLQHNLEQQIQARNMTGVSEDQLREFSTTFKYFDKNQSGRLEHQEFKASLRSLGYELAVLEQGQTDPKFEAILDQVDPNRLGYITSEEYMSFLISRETENVQTMAEIEDAFAAISGEREKLYVTREELLQALPVEQAEYCMSKMKLYVDSNGLEIRDCYNYKDFTKSLF</sequence>
<dbReference type="KEGG" id="aqu:105313987"/>
<dbReference type="SMART" id="SM00150">
    <property type="entry name" value="SPEC"/>
    <property type="match status" value="1"/>
</dbReference>
<dbReference type="FunFam" id="1.10.238.10:FF:000020">
    <property type="entry name" value="spectrin alpha chain, non-erythrocytic 1"/>
    <property type="match status" value="1"/>
</dbReference>
<dbReference type="InterPro" id="IPR018159">
    <property type="entry name" value="Spectrin/alpha-actinin"/>
</dbReference>
<proteinExistence type="predicted"/>
<dbReference type="AlphaFoldDB" id="A0AAN0JH96"/>
<dbReference type="CDD" id="cd00051">
    <property type="entry name" value="EFh"/>
    <property type="match status" value="1"/>
</dbReference>
<accession>A0AAN0JH96</accession>
<feature type="domain" description="EF-hand" evidence="5">
    <location>
        <begin position="132"/>
        <end position="167"/>
    </location>
</feature>
<dbReference type="SMART" id="SM01184">
    <property type="entry name" value="efhand_Ca_insen"/>
    <property type="match status" value="1"/>
</dbReference>
<dbReference type="GeneID" id="105313987"/>
<dbReference type="GO" id="GO:0003779">
    <property type="term" value="F:actin binding"/>
    <property type="evidence" value="ECO:0007669"/>
    <property type="project" value="UniProtKB-KW"/>
</dbReference>
<dbReference type="Pfam" id="PF00435">
    <property type="entry name" value="Spectrin"/>
    <property type="match status" value="1"/>
</dbReference>